<protein>
    <submittedName>
        <fullName evidence="2">Uncharacterized protein</fullName>
    </submittedName>
</protein>
<sequence>MATKPSRPAAPAEQTEPSIKSDSDLAIAPETAVQSLASVEFARGVRAGAEAMRFYFLNEDEAPIYDVSANELESFEKSAVEDSLRDEGYRIKRDGI</sequence>
<evidence type="ECO:0000313" key="3">
    <source>
        <dbReference type="Proteomes" id="UP001165341"/>
    </source>
</evidence>
<dbReference type="EMBL" id="JALGAR010000006">
    <property type="protein sequence ID" value="MCI4659603.1"/>
    <property type="molecule type" value="Genomic_DNA"/>
</dbReference>
<evidence type="ECO:0000313" key="2">
    <source>
        <dbReference type="EMBL" id="MCI4659603.1"/>
    </source>
</evidence>
<comment type="caution">
    <text evidence="2">The sequence shown here is derived from an EMBL/GenBank/DDBJ whole genome shotgun (WGS) entry which is preliminary data.</text>
</comment>
<reference evidence="2" key="1">
    <citation type="submission" date="2022-03" db="EMBL/GenBank/DDBJ databases">
        <title>Cryobacterium sp. nov. strain ZS14-85, isolated from Antarctic soil.</title>
        <authorList>
            <person name="Li J."/>
            <person name="Niu G."/>
        </authorList>
    </citation>
    <scope>NUCLEOTIDE SEQUENCE</scope>
    <source>
        <strain evidence="2">ZS14-85</strain>
    </source>
</reference>
<name>A0AA41UGD2_9MICO</name>
<dbReference type="Proteomes" id="UP001165341">
    <property type="component" value="Unassembled WGS sequence"/>
</dbReference>
<gene>
    <name evidence="2" type="ORF">MQH31_17505</name>
</gene>
<dbReference type="AlphaFoldDB" id="A0AA41UGD2"/>
<accession>A0AA41UGD2</accession>
<dbReference type="RefSeq" id="WP_243013094.1">
    <property type="nucleotide sequence ID" value="NZ_JALGAR010000006.1"/>
</dbReference>
<keyword evidence="3" id="KW-1185">Reference proteome</keyword>
<feature type="region of interest" description="Disordered" evidence="1">
    <location>
        <begin position="1"/>
        <end position="24"/>
    </location>
</feature>
<organism evidence="2 3">
    <name type="scientific">Cryobacterium zhongshanensis</name>
    <dbReference type="NCBI Taxonomy" id="2928153"/>
    <lineage>
        <taxon>Bacteria</taxon>
        <taxon>Bacillati</taxon>
        <taxon>Actinomycetota</taxon>
        <taxon>Actinomycetes</taxon>
        <taxon>Micrococcales</taxon>
        <taxon>Microbacteriaceae</taxon>
        <taxon>Cryobacterium</taxon>
    </lineage>
</organism>
<evidence type="ECO:0000256" key="1">
    <source>
        <dbReference type="SAM" id="MobiDB-lite"/>
    </source>
</evidence>
<proteinExistence type="predicted"/>